<dbReference type="EMBL" id="JBHTBU010000001">
    <property type="protein sequence ID" value="MFC7287070.1"/>
    <property type="molecule type" value="Genomic_DNA"/>
</dbReference>
<comment type="caution">
    <text evidence="1">The sequence shown here is derived from an EMBL/GenBank/DDBJ whole genome shotgun (WGS) entry which is preliminary data.</text>
</comment>
<protein>
    <submittedName>
        <fullName evidence="1">Uncharacterized protein</fullName>
    </submittedName>
</protein>
<dbReference type="RefSeq" id="WP_382270198.1">
    <property type="nucleotide sequence ID" value="NZ_JBHTBU010000001.1"/>
</dbReference>
<gene>
    <name evidence="1" type="ORF">ACFQPC_03385</name>
</gene>
<proteinExistence type="predicted"/>
<evidence type="ECO:0000313" key="2">
    <source>
        <dbReference type="Proteomes" id="UP001596542"/>
    </source>
</evidence>
<keyword evidence="2" id="KW-1185">Reference proteome</keyword>
<accession>A0ABW2I7S1</accession>
<evidence type="ECO:0000313" key="1">
    <source>
        <dbReference type="EMBL" id="MFC7287070.1"/>
    </source>
</evidence>
<dbReference type="Proteomes" id="UP001596542">
    <property type="component" value="Unassembled WGS sequence"/>
</dbReference>
<organism evidence="1 2">
    <name type="scientific">Herminiimonas glaciei</name>
    <dbReference type="NCBI Taxonomy" id="523788"/>
    <lineage>
        <taxon>Bacteria</taxon>
        <taxon>Pseudomonadati</taxon>
        <taxon>Pseudomonadota</taxon>
        <taxon>Betaproteobacteria</taxon>
        <taxon>Burkholderiales</taxon>
        <taxon>Oxalobacteraceae</taxon>
        <taxon>Herminiimonas</taxon>
    </lineage>
</organism>
<name>A0ABW2I7S1_9BURK</name>
<sequence>MSLKKIKNTACRLMYGGQYSSLETFLALVENLVKELPEVTPDVWDIVEPMRRPFSLEGVQTTLATWDPIHFDFDWKKKKGNKAWGSFSKIAWLVNFTRHAQSSIYMDLSPELESKVIEFCKISALKFDVHFGYFDVLVDDYRRTAIKNLSSPFGSELHVTSHVIQKFLPDVLWSQIYGKPYVELFGLEKLLSAPAFKVEQLAPNIVYIQLTPTLFDVYERYEDVDGVRQLVKQHLDDNIFFKEDNPEGHVYRTPNFNFPPRPVKRQ</sequence>
<reference evidence="2" key="1">
    <citation type="journal article" date="2019" name="Int. J. Syst. Evol. Microbiol.">
        <title>The Global Catalogue of Microorganisms (GCM) 10K type strain sequencing project: providing services to taxonomists for standard genome sequencing and annotation.</title>
        <authorList>
            <consortium name="The Broad Institute Genomics Platform"/>
            <consortium name="The Broad Institute Genome Sequencing Center for Infectious Disease"/>
            <person name="Wu L."/>
            <person name="Ma J."/>
        </authorList>
    </citation>
    <scope>NUCLEOTIDE SEQUENCE [LARGE SCALE GENOMIC DNA]</scope>
    <source>
        <strain evidence="2">KACC 12508</strain>
    </source>
</reference>